<dbReference type="AlphaFoldDB" id="A0A7F5RMC7"/>
<dbReference type="PANTHER" id="PTHR43142">
    <property type="entry name" value="CARBOXYLIC ESTER HYDROLASE"/>
    <property type="match status" value="1"/>
</dbReference>
<dbReference type="InterPro" id="IPR002018">
    <property type="entry name" value="CarbesteraseB"/>
</dbReference>
<dbReference type="GO" id="GO:0003990">
    <property type="term" value="F:acetylcholinesterase activity"/>
    <property type="evidence" value="ECO:0007669"/>
    <property type="project" value="UniProtKB-EC"/>
</dbReference>
<dbReference type="RefSeq" id="XP_025837179.1">
    <property type="nucleotide sequence ID" value="XM_025981394.1"/>
</dbReference>
<keyword evidence="10" id="KW-1185">Reference proteome</keyword>
<dbReference type="OrthoDB" id="19653at2759"/>
<dbReference type="PANTHER" id="PTHR43142:SF1">
    <property type="entry name" value="CARBOXYLIC ESTER HYDROLASE"/>
    <property type="match status" value="1"/>
</dbReference>
<accession>A0A7F5RMC7</accession>
<organism evidence="10 11">
    <name type="scientific">Agrilus planipennis</name>
    <name type="common">Emerald ash borer</name>
    <name type="synonym">Agrilus marcopoli</name>
    <dbReference type="NCBI Taxonomy" id="224129"/>
    <lineage>
        <taxon>Eukaryota</taxon>
        <taxon>Metazoa</taxon>
        <taxon>Ecdysozoa</taxon>
        <taxon>Arthropoda</taxon>
        <taxon>Hexapoda</taxon>
        <taxon>Insecta</taxon>
        <taxon>Pterygota</taxon>
        <taxon>Neoptera</taxon>
        <taxon>Endopterygota</taxon>
        <taxon>Coleoptera</taxon>
        <taxon>Polyphaga</taxon>
        <taxon>Elateriformia</taxon>
        <taxon>Buprestoidea</taxon>
        <taxon>Buprestidae</taxon>
        <taxon>Agrilinae</taxon>
        <taxon>Agrilus</taxon>
    </lineage>
</organism>
<feature type="domain" description="Carboxylesterase type B" evidence="9">
    <location>
        <begin position="3"/>
        <end position="517"/>
    </location>
</feature>
<comment type="similarity">
    <text evidence="1 8">Belongs to the type-B carboxylesterase/lipase family.</text>
</comment>
<proteinExistence type="inferred from homology"/>
<evidence type="ECO:0000256" key="4">
    <source>
        <dbReference type="ARBA" id="ARBA00023157"/>
    </source>
</evidence>
<keyword evidence="3 8" id="KW-0378">Hydrolase</keyword>
<dbReference type="FunFam" id="3.40.50.1820:FF:000092">
    <property type="entry name" value="Carboxylic ester hydrolase"/>
    <property type="match status" value="1"/>
</dbReference>
<dbReference type="InterPro" id="IPR029058">
    <property type="entry name" value="AB_hydrolase_fold"/>
</dbReference>
<dbReference type="SUPFAM" id="SSF53474">
    <property type="entry name" value="alpha/beta-Hydrolases"/>
    <property type="match status" value="2"/>
</dbReference>
<dbReference type="GeneID" id="108736186"/>
<evidence type="ECO:0000256" key="2">
    <source>
        <dbReference type="ARBA" id="ARBA00022487"/>
    </source>
</evidence>
<sequence>MITKTEQGLLQGREGVDYDGNKYFSFQGIPYAKPPLGELRFKAPEPPAPWSNVRDATKEASINLSKNFMTKALEGSEDCLYLNVFSNNIPSEALQPVMVWVHGGGFLCGSGNSDMYNPEYLLTQNVVVVTFNYRLGILGFLGFEDKSLEVPGNAGLKDMVMALKWVQKNISQFGGDPNNVTVFGHSAGSAAVNFLMLSPTAKGLFHRTILLSGTATSFWAIGVKCAQQIASTLGCSSSNEREILDFLRKQDAEKLVKVQDILKDEVVPAKPRFYCPSVETPNPTAFITERPLDLLKSGNFIKVPVMLGYTSEESIFFEFFQEIMSSHKFINLEETIPYDWGIKMGSKTSKLMANEIRKFYFGDKDPSANECTQNHYTLSSDVAITKDVYLVTKLLKTSAPSQPVYLYRFSADTKLNCFKELVKSTVSGVSHGDELPYIFKTSLNPDIPPGSIEDRCIRRMVKLFTNFAKTSNPTPVEDDELINWEPVHNKEAPNCLEIGNELKSLNVIPENDRLKFWETLKEMKFLSSDVAITKDVYLVTKLLKTSAPSQPVYLYRFSAETKLNCFKELVKSTVSGVSHGDELPYIFKTSLNPDVPPGSIEDRCIRRMVKLFTNFAKTSNPTPVKDDELINWEPVHNKEAPNCLDIGNELKSLSVIPENDRLKFWEALKEMKF</sequence>
<keyword evidence="4" id="KW-1015">Disulfide bond</keyword>
<dbReference type="Proteomes" id="UP000192223">
    <property type="component" value="Unplaced"/>
</dbReference>
<feature type="active site" description="Charge relay system" evidence="7">
    <location>
        <position position="431"/>
    </location>
</feature>
<keyword evidence="5" id="KW-0325">Glycoprotein</keyword>
<reference evidence="11" key="1">
    <citation type="submission" date="2025-08" db="UniProtKB">
        <authorList>
            <consortium name="RefSeq"/>
        </authorList>
    </citation>
    <scope>IDENTIFICATION</scope>
    <source>
        <tissue evidence="11">Entire body</tissue>
    </source>
</reference>
<protein>
    <recommendedName>
        <fullName evidence="8">Carboxylic ester hydrolase</fullName>
        <ecNumber evidence="8">3.1.1.-</ecNumber>
    </recommendedName>
</protein>
<feature type="domain" description="Carboxylesterase type B" evidence="9">
    <location>
        <begin position="521"/>
        <end position="665"/>
    </location>
</feature>
<dbReference type="InParanoid" id="A0A7F5RMC7"/>
<feature type="active site" description="Charge relay system" evidence="7">
    <location>
        <position position="313"/>
    </location>
</feature>
<dbReference type="PRINTS" id="PR00878">
    <property type="entry name" value="CHOLNESTRASE"/>
</dbReference>
<dbReference type="KEGG" id="apln:108736186"/>
<keyword evidence="2" id="KW-0719">Serine esterase</keyword>
<feature type="active site" description="Acyl-ester intermediate" evidence="7">
    <location>
        <position position="186"/>
    </location>
</feature>
<evidence type="ECO:0000313" key="11">
    <source>
        <dbReference type="RefSeq" id="XP_025837179.1"/>
    </source>
</evidence>
<dbReference type="EC" id="3.1.1.-" evidence="8"/>
<evidence type="ECO:0000256" key="1">
    <source>
        <dbReference type="ARBA" id="ARBA00005964"/>
    </source>
</evidence>
<dbReference type="InterPro" id="IPR019826">
    <property type="entry name" value="Carboxylesterase_B_AS"/>
</dbReference>
<dbReference type="Gene3D" id="3.40.50.1820">
    <property type="entry name" value="alpha/beta hydrolase"/>
    <property type="match status" value="2"/>
</dbReference>
<evidence type="ECO:0000256" key="8">
    <source>
        <dbReference type="RuleBase" id="RU361235"/>
    </source>
</evidence>
<dbReference type="PROSITE" id="PS00122">
    <property type="entry name" value="CARBOXYLESTERASE_B_1"/>
    <property type="match status" value="1"/>
</dbReference>
<evidence type="ECO:0000256" key="5">
    <source>
        <dbReference type="ARBA" id="ARBA00023180"/>
    </source>
</evidence>
<evidence type="ECO:0000313" key="10">
    <source>
        <dbReference type="Proteomes" id="UP000192223"/>
    </source>
</evidence>
<evidence type="ECO:0000259" key="9">
    <source>
        <dbReference type="Pfam" id="PF00135"/>
    </source>
</evidence>
<evidence type="ECO:0000256" key="6">
    <source>
        <dbReference type="ARBA" id="ARBA00048484"/>
    </source>
</evidence>
<dbReference type="Pfam" id="PF00135">
    <property type="entry name" value="COesterase"/>
    <property type="match status" value="2"/>
</dbReference>
<evidence type="ECO:0000256" key="7">
    <source>
        <dbReference type="PIRSR" id="PIRSR600997-1"/>
    </source>
</evidence>
<gene>
    <name evidence="11" type="primary">LOC108736186</name>
</gene>
<name>A0A7F5RMC7_AGRPL</name>
<evidence type="ECO:0000256" key="3">
    <source>
        <dbReference type="ARBA" id="ARBA00022801"/>
    </source>
</evidence>
<dbReference type="InterPro" id="IPR000997">
    <property type="entry name" value="Cholinesterase"/>
</dbReference>
<comment type="catalytic activity">
    <reaction evidence="6">
        <text>acetylcholine + H2O = choline + acetate + H(+)</text>
        <dbReference type="Rhea" id="RHEA:17561"/>
        <dbReference type="ChEBI" id="CHEBI:15354"/>
        <dbReference type="ChEBI" id="CHEBI:15355"/>
        <dbReference type="ChEBI" id="CHEBI:15377"/>
        <dbReference type="ChEBI" id="CHEBI:15378"/>
        <dbReference type="ChEBI" id="CHEBI:30089"/>
        <dbReference type="EC" id="3.1.1.7"/>
    </reaction>
</comment>